<reference evidence="1 2" key="1">
    <citation type="submission" date="2017-07" db="EMBL/GenBank/DDBJ databases">
        <title>Leptospira spp. isolated from tropical soils.</title>
        <authorList>
            <person name="Thibeaux R."/>
            <person name="Iraola G."/>
            <person name="Ferres I."/>
            <person name="Bierque E."/>
            <person name="Girault D."/>
            <person name="Soupe-Gilbert M.-E."/>
            <person name="Picardeau M."/>
            <person name="Goarant C."/>
        </authorList>
    </citation>
    <scope>NUCLEOTIDE SEQUENCE [LARGE SCALE GENOMIC DNA]</scope>
    <source>
        <strain evidence="1 2">ATI7-C-A2</strain>
    </source>
</reference>
<name>A0ABX4PPH8_9LEPT</name>
<dbReference type="RefSeq" id="WP_100722998.1">
    <property type="nucleotide sequence ID" value="NZ_NPEG01000002.1"/>
</dbReference>
<evidence type="ECO:0000313" key="1">
    <source>
        <dbReference type="EMBL" id="PKA16552.1"/>
    </source>
</evidence>
<protein>
    <submittedName>
        <fullName evidence="1">Uncharacterized protein</fullName>
    </submittedName>
</protein>
<proteinExistence type="predicted"/>
<keyword evidence="2" id="KW-1185">Reference proteome</keyword>
<gene>
    <name evidence="1" type="ORF">CH363_07190</name>
</gene>
<organism evidence="1 2">
    <name type="scientific">Leptospira haakeii</name>
    <dbReference type="NCBI Taxonomy" id="2023198"/>
    <lineage>
        <taxon>Bacteria</taxon>
        <taxon>Pseudomonadati</taxon>
        <taxon>Spirochaetota</taxon>
        <taxon>Spirochaetia</taxon>
        <taxon>Leptospirales</taxon>
        <taxon>Leptospiraceae</taxon>
        <taxon>Leptospira</taxon>
    </lineage>
</organism>
<dbReference type="EMBL" id="NPEI01000003">
    <property type="protein sequence ID" value="PKA16552.1"/>
    <property type="molecule type" value="Genomic_DNA"/>
</dbReference>
<dbReference type="Proteomes" id="UP000231857">
    <property type="component" value="Unassembled WGS sequence"/>
</dbReference>
<accession>A0ABX4PPH8</accession>
<evidence type="ECO:0000313" key="2">
    <source>
        <dbReference type="Proteomes" id="UP000231857"/>
    </source>
</evidence>
<sequence length="222" mass="26124">MAEKVYRMSSLYFHYKQMLIRSILIWSILNGLFCGPIGPNYNYWDIESFDSTYLRFNFPDLGPESQYSQPSLFLSERDKKTYYLTIFLGNDWLPDRSLQPEEWYWKKFYSNWEKLPPVVQSAPRFNFISGCEYYIPVPVGKSIYSVYSYNRNSTNIGGGSMTKVVELLPGQSVRVHFRNPEILTEDKIDPNKYISYTKGDRILFSIEPTPLHMDKPGCEFEK</sequence>
<comment type="caution">
    <text evidence="1">The sequence shown here is derived from an EMBL/GenBank/DDBJ whole genome shotgun (WGS) entry which is preliminary data.</text>
</comment>